<protein>
    <submittedName>
        <fullName evidence="5">PAS domain S-box-containing protein/HDIG domain-containing protein</fullName>
    </submittedName>
</protein>
<dbReference type="SMART" id="SM00086">
    <property type="entry name" value="PAC"/>
    <property type="match status" value="1"/>
</dbReference>
<evidence type="ECO:0000259" key="4">
    <source>
        <dbReference type="PROSITE" id="PS51832"/>
    </source>
</evidence>
<dbReference type="InterPro" id="IPR003018">
    <property type="entry name" value="GAF"/>
</dbReference>
<dbReference type="Gene3D" id="3.30.450.40">
    <property type="match status" value="1"/>
</dbReference>
<dbReference type="PANTHER" id="PTHR43155">
    <property type="entry name" value="CYCLIC DI-GMP PHOSPHODIESTERASE PA4108-RELATED"/>
    <property type="match status" value="1"/>
</dbReference>
<accession>A0A2K8KVL9</accession>
<dbReference type="InterPro" id="IPR000700">
    <property type="entry name" value="PAS-assoc_C"/>
</dbReference>
<dbReference type="InterPro" id="IPR006675">
    <property type="entry name" value="HDIG_dom"/>
</dbReference>
<dbReference type="EMBL" id="CP018799">
    <property type="protein sequence ID" value="ATX78847.1"/>
    <property type="molecule type" value="Genomic_DNA"/>
</dbReference>
<dbReference type="NCBIfam" id="TIGR00277">
    <property type="entry name" value="HDIG"/>
    <property type="match status" value="1"/>
</dbReference>
<dbReference type="InterPro" id="IPR003607">
    <property type="entry name" value="HD/PDEase_dom"/>
</dbReference>
<dbReference type="GO" id="GO:0008081">
    <property type="term" value="F:phosphoric diester hydrolase activity"/>
    <property type="evidence" value="ECO:0007669"/>
    <property type="project" value="UniProtKB-ARBA"/>
</dbReference>
<dbReference type="GO" id="GO:0006355">
    <property type="term" value="P:regulation of DNA-templated transcription"/>
    <property type="evidence" value="ECO:0007669"/>
    <property type="project" value="InterPro"/>
</dbReference>
<dbReference type="Pfam" id="PF13185">
    <property type="entry name" value="GAF_2"/>
    <property type="match status" value="1"/>
</dbReference>
<keyword evidence="6" id="KW-1185">Reference proteome</keyword>
<feature type="domain" description="HD-GYP" evidence="4">
    <location>
        <begin position="383"/>
        <end position="575"/>
    </location>
</feature>
<dbReference type="InterPro" id="IPR006674">
    <property type="entry name" value="HD_domain"/>
</dbReference>
<dbReference type="SMART" id="SM00091">
    <property type="entry name" value="PAS"/>
    <property type="match status" value="1"/>
</dbReference>
<feature type="domain" description="PAC" evidence="2">
    <location>
        <begin position="163"/>
        <end position="215"/>
    </location>
</feature>
<dbReference type="SMART" id="SM00471">
    <property type="entry name" value="HDc"/>
    <property type="match status" value="1"/>
</dbReference>
<dbReference type="Pfam" id="PF13487">
    <property type="entry name" value="HD_5"/>
    <property type="match status" value="1"/>
</dbReference>
<feature type="domain" description="HD" evidence="3">
    <location>
        <begin position="405"/>
        <end position="527"/>
    </location>
</feature>
<dbReference type="KEGG" id="maes:Ga0123461_0406"/>
<evidence type="ECO:0000259" key="2">
    <source>
        <dbReference type="PROSITE" id="PS50113"/>
    </source>
</evidence>
<reference evidence="5 6" key="1">
    <citation type="submission" date="2016-12" db="EMBL/GenBank/DDBJ databases">
        <title>Isolation and genomic insights into novel planktonic Zetaproteobacteria from stratified waters of the Chesapeake Bay.</title>
        <authorList>
            <person name="McAllister S.M."/>
            <person name="Kato S."/>
            <person name="Chan C.S."/>
            <person name="Chiu B.K."/>
            <person name="Field E.K."/>
        </authorList>
    </citation>
    <scope>NUCLEOTIDE SEQUENCE [LARGE SCALE GENOMIC DNA]</scope>
    <source>
        <strain evidence="5 6">CP-5</strain>
    </source>
</reference>
<dbReference type="InterPro" id="IPR000014">
    <property type="entry name" value="PAS"/>
</dbReference>
<dbReference type="AlphaFoldDB" id="A0A2K8KVL9"/>
<evidence type="ECO:0000259" key="3">
    <source>
        <dbReference type="PROSITE" id="PS51831"/>
    </source>
</evidence>
<dbReference type="Gene3D" id="1.10.3210.10">
    <property type="entry name" value="Hypothetical protein af1432"/>
    <property type="match status" value="1"/>
</dbReference>
<dbReference type="PROSITE" id="PS51831">
    <property type="entry name" value="HD"/>
    <property type="match status" value="1"/>
</dbReference>
<dbReference type="Proteomes" id="UP000231701">
    <property type="component" value="Chromosome"/>
</dbReference>
<dbReference type="PROSITE" id="PS50112">
    <property type="entry name" value="PAS"/>
    <property type="match status" value="1"/>
</dbReference>
<sequence>MRPFRTLDRLGFYKAIVIVTSAYWGAETLIHRYIQQDTWQEALLPSDLDSLLMRLSTLFLIGIFAYYGQRTIARLRRAMGVKQWRNHREELILNSTAEGVFGIDLKGRHTFVNPAATEMLGYSGDELIGRDSHITWHHSHPDGSHYDERDCPFYQGQQSARPHRGEDYFWRHDSTGFPVRYTSTPIYSREKRLTGSVITFSDITEKKRQEQLLRANKEITEAFLKYRGADIYDKVLVVILRMMNSKSGAFGYIDEAGDLVVPSMTHGLWVGYQLRGNTHVFPKEEWRNHAWAAAIREKKESFSNNPSSKEAEGVFPISRHATMPIVYQEKVIGLIQVANKEGDYRESHIEMLQSIADHTAPILYGIQDRDRKQKQLEDSLVKQAVLLEDTVVAISKAVEARDPYTAGHQRRVADISVAIAESMGLEDEQIRNIRLGAMIHDIGKIQTPAEILNKPTRLTEQEFALIQCHSQVGYEILSKSKVPETILDIIHHHHERMDGSGYPDGLIASQISLEAKIISVADVFEAMSSHRPYRPAKGVEKALEELKQNKNLLYDELVVDTLIALVDDDHPCCDS</sequence>
<dbReference type="SUPFAM" id="SSF109604">
    <property type="entry name" value="HD-domain/PDEase-like"/>
    <property type="match status" value="1"/>
</dbReference>
<gene>
    <name evidence="5" type="ORF">Ga0123461_0406</name>
</gene>
<dbReference type="CDD" id="cd00130">
    <property type="entry name" value="PAS"/>
    <property type="match status" value="1"/>
</dbReference>
<dbReference type="InterPro" id="IPR037522">
    <property type="entry name" value="HD_GYP_dom"/>
</dbReference>
<evidence type="ECO:0000313" key="5">
    <source>
        <dbReference type="EMBL" id="ATX78847.1"/>
    </source>
</evidence>
<dbReference type="InterPro" id="IPR013767">
    <property type="entry name" value="PAS_fold"/>
</dbReference>
<organism evidence="5 6">
    <name type="scientific">Mariprofundus aestuarium</name>
    <dbReference type="NCBI Taxonomy" id="1921086"/>
    <lineage>
        <taxon>Bacteria</taxon>
        <taxon>Pseudomonadati</taxon>
        <taxon>Pseudomonadota</taxon>
        <taxon>Candidatius Mariprofundia</taxon>
        <taxon>Mariprofundales</taxon>
        <taxon>Mariprofundaceae</taxon>
        <taxon>Mariprofundus</taxon>
    </lineage>
</organism>
<dbReference type="Pfam" id="PF00989">
    <property type="entry name" value="PAS"/>
    <property type="match status" value="1"/>
</dbReference>
<dbReference type="NCBIfam" id="TIGR00229">
    <property type="entry name" value="sensory_box"/>
    <property type="match status" value="1"/>
</dbReference>
<dbReference type="RefSeq" id="WP_198507094.1">
    <property type="nucleotide sequence ID" value="NZ_CP018799.1"/>
</dbReference>
<dbReference type="Gene3D" id="3.30.450.20">
    <property type="entry name" value="PAS domain"/>
    <property type="match status" value="1"/>
</dbReference>
<dbReference type="CDD" id="cd00077">
    <property type="entry name" value="HDc"/>
    <property type="match status" value="1"/>
</dbReference>
<feature type="domain" description="PAS" evidence="1">
    <location>
        <begin position="85"/>
        <end position="142"/>
    </location>
</feature>
<dbReference type="PANTHER" id="PTHR43155:SF2">
    <property type="entry name" value="CYCLIC DI-GMP PHOSPHODIESTERASE PA4108"/>
    <property type="match status" value="1"/>
</dbReference>
<evidence type="ECO:0000259" key="1">
    <source>
        <dbReference type="PROSITE" id="PS50112"/>
    </source>
</evidence>
<dbReference type="InterPro" id="IPR035965">
    <property type="entry name" value="PAS-like_dom_sf"/>
</dbReference>
<dbReference type="InterPro" id="IPR029016">
    <property type="entry name" value="GAF-like_dom_sf"/>
</dbReference>
<dbReference type="PROSITE" id="PS50113">
    <property type="entry name" value="PAC"/>
    <property type="match status" value="1"/>
</dbReference>
<dbReference type="SUPFAM" id="SSF55781">
    <property type="entry name" value="GAF domain-like"/>
    <property type="match status" value="1"/>
</dbReference>
<evidence type="ECO:0000313" key="6">
    <source>
        <dbReference type="Proteomes" id="UP000231701"/>
    </source>
</evidence>
<dbReference type="SUPFAM" id="SSF55785">
    <property type="entry name" value="PYP-like sensor domain (PAS domain)"/>
    <property type="match status" value="1"/>
</dbReference>
<proteinExistence type="predicted"/>
<dbReference type="PROSITE" id="PS51832">
    <property type="entry name" value="HD_GYP"/>
    <property type="match status" value="1"/>
</dbReference>
<name>A0A2K8KVL9_MARES</name>
<dbReference type="InterPro" id="IPR001610">
    <property type="entry name" value="PAC"/>
</dbReference>